<sequence>MSFITNIRKDIKAVFEHDPAAASTLEVLLAYPGFHARQFHRLAYTLFRWHIPVLPRLLSQVSRFLTGIEIHPGAKIGEGFFIDHGMGVVIGETSEIGDGVTLYQGVTLGGTSHQRTKRHPTLGNNVVVGVGTQLIGAITIGDNTKVGAGSVVVTSVPANATVVGVPGRVVAIRNPDTDTIERLPDPVGEKLEGLERRIAELEQHLAIAEGSKDEGI</sequence>
<dbReference type="NCBIfam" id="NF041874">
    <property type="entry name" value="EPS_EpsC"/>
    <property type="match status" value="1"/>
</dbReference>
<comment type="similarity">
    <text evidence="2">Belongs to the transferase hexapeptide repeat family.</text>
</comment>
<feature type="domain" description="Serine acetyltransferase N-terminal" evidence="8">
    <location>
        <begin position="3"/>
        <end position="38"/>
    </location>
</feature>
<dbReference type="InterPro" id="IPR011004">
    <property type="entry name" value="Trimer_LpxA-like_sf"/>
</dbReference>
<keyword evidence="6" id="KW-0012">Acyltransferase</keyword>
<evidence type="ECO:0000256" key="7">
    <source>
        <dbReference type="ARBA" id="ARBA00049486"/>
    </source>
</evidence>
<proteinExistence type="inferred from homology"/>
<dbReference type="PANTHER" id="PTHR42811">
    <property type="entry name" value="SERINE ACETYLTRANSFERASE"/>
    <property type="match status" value="1"/>
</dbReference>
<dbReference type="GO" id="GO:0006535">
    <property type="term" value="P:cysteine biosynthetic process from serine"/>
    <property type="evidence" value="ECO:0007669"/>
    <property type="project" value="InterPro"/>
</dbReference>
<keyword evidence="5" id="KW-0808">Transferase</keyword>
<name>X1SB19_9ZZZZ</name>
<keyword evidence="4" id="KW-0028">Amino-acid biosynthesis</keyword>
<dbReference type="GO" id="GO:0005737">
    <property type="term" value="C:cytoplasm"/>
    <property type="evidence" value="ECO:0007669"/>
    <property type="project" value="InterPro"/>
</dbReference>
<evidence type="ECO:0000313" key="9">
    <source>
        <dbReference type="EMBL" id="GAI64949.1"/>
    </source>
</evidence>
<comment type="caution">
    <text evidence="9">The sequence shown here is derived from an EMBL/GenBank/DDBJ whole genome shotgun (WGS) entry which is preliminary data.</text>
</comment>
<evidence type="ECO:0000256" key="4">
    <source>
        <dbReference type="ARBA" id="ARBA00022605"/>
    </source>
</evidence>
<dbReference type="Gene3D" id="1.10.3130.10">
    <property type="entry name" value="serine acetyltransferase, domain 1"/>
    <property type="match status" value="1"/>
</dbReference>
<dbReference type="InterPro" id="IPR042122">
    <property type="entry name" value="Ser_AcTrfase_N_sf"/>
</dbReference>
<dbReference type="EC" id="2.3.1.30" evidence="3"/>
<dbReference type="PIRSF" id="PIRSF000441">
    <property type="entry name" value="CysE"/>
    <property type="match status" value="1"/>
</dbReference>
<dbReference type="Pfam" id="PF00132">
    <property type="entry name" value="Hexapep"/>
    <property type="match status" value="1"/>
</dbReference>
<dbReference type="InterPro" id="IPR010493">
    <property type="entry name" value="Ser_AcTrfase_N"/>
</dbReference>
<dbReference type="InterPro" id="IPR001451">
    <property type="entry name" value="Hexapep"/>
</dbReference>
<dbReference type="NCBIfam" id="TIGR01172">
    <property type="entry name" value="cysE"/>
    <property type="match status" value="1"/>
</dbReference>
<protein>
    <recommendedName>
        <fullName evidence="3">serine O-acetyltransferase</fullName>
        <ecNumber evidence="3">2.3.1.30</ecNumber>
    </recommendedName>
</protein>
<dbReference type="Gene3D" id="2.160.10.10">
    <property type="entry name" value="Hexapeptide repeat proteins"/>
    <property type="match status" value="1"/>
</dbReference>
<comment type="pathway">
    <text evidence="1">Amino-acid biosynthesis; L-cysteine biosynthesis; L-cysteine from L-serine: step 1/2.</text>
</comment>
<evidence type="ECO:0000256" key="3">
    <source>
        <dbReference type="ARBA" id="ARBA00013266"/>
    </source>
</evidence>
<dbReference type="PROSITE" id="PS00101">
    <property type="entry name" value="HEXAPEP_TRANSFERASES"/>
    <property type="match status" value="1"/>
</dbReference>
<dbReference type="EMBL" id="BARW01003239">
    <property type="protein sequence ID" value="GAI64949.1"/>
    <property type="molecule type" value="Genomic_DNA"/>
</dbReference>
<dbReference type="InterPro" id="IPR018357">
    <property type="entry name" value="Hexapep_transf_CS"/>
</dbReference>
<evidence type="ECO:0000259" key="8">
    <source>
        <dbReference type="Pfam" id="PF06426"/>
    </source>
</evidence>
<organism evidence="9">
    <name type="scientific">marine sediment metagenome</name>
    <dbReference type="NCBI Taxonomy" id="412755"/>
    <lineage>
        <taxon>unclassified sequences</taxon>
        <taxon>metagenomes</taxon>
        <taxon>ecological metagenomes</taxon>
    </lineage>
</organism>
<dbReference type="Pfam" id="PF06426">
    <property type="entry name" value="SATase_N"/>
    <property type="match status" value="1"/>
</dbReference>
<dbReference type="SUPFAM" id="SSF51161">
    <property type="entry name" value="Trimeric LpxA-like enzymes"/>
    <property type="match status" value="1"/>
</dbReference>
<dbReference type="CDD" id="cd03354">
    <property type="entry name" value="LbH_SAT"/>
    <property type="match status" value="1"/>
</dbReference>
<evidence type="ECO:0000256" key="1">
    <source>
        <dbReference type="ARBA" id="ARBA00004876"/>
    </source>
</evidence>
<accession>X1SB19</accession>
<dbReference type="InterPro" id="IPR045304">
    <property type="entry name" value="LbH_SAT"/>
</dbReference>
<dbReference type="GO" id="GO:0009001">
    <property type="term" value="F:serine O-acetyltransferase activity"/>
    <property type="evidence" value="ECO:0007669"/>
    <property type="project" value="UniProtKB-EC"/>
</dbReference>
<dbReference type="AlphaFoldDB" id="X1SB19"/>
<dbReference type="UniPathway" id="UPA00136">
    <property type="reaction ID" value="UER00199"/>
</dbReference>
<evidence type="ECO:0000256" key="2">
    <source>
        <dbReference type="ARBA" id="ARBA00007274"/>
    </source>
</evidence>
<reference evidence="9" key="1">
    <citation type="journal article" date="2014" name="Front. Microbiol.">
        <title>High frequency of phylogenetically diverse reductive dehalogenase-homologous genes in deep subseafloor sedimentary metagenomes.</title>
        <authorList>
            <person name="Kawai M."/>
            <person name="Futagami T."/>
            <person name="Toyoda A."/>
            <person name="Takaki Y."/>
            <person name="Nishi S."/>
            <person name="Hori S."/>
            <person name="Arai W."/>
            <person name="Tsubouchi T."/>
            <person name="Morono Y."/>
            <person name="Uchiyama I."/>
            <person name="Ito T."/>
            <person name="Fujiyama A."/>
            <person name="Inagaki F."/>
            <person name="Takami H."/>
        </authorList>
    </citation>
    <scope>NUCLEOTIDE SEQUENCE</scope>
    <source>
        <strain evidence="9">Expedition CK06-06</strain>
    </source>
</reference>
<dbReference type="InterPro" id="IPR005881">
    <property type="entry name" value="Ser_O-AcTrfase"/>
</dbReference>
<evidence type="ECO:0000256" key="5">
    <source>
        <dbReference type="ARBA" id="ARBA00022679"/>
    </source>
</evidence>
<evidence type="ECO:0000256" key="6">
    <source>
        <dbReference type="ARBA" id="ARBA00023315"/>
    </source>
</evidence>
<comment type="catalytic activity">
    <reaction evidence="7">
        <text>L-serine + acetyl-CoA = O-acetyl-L-serine + CoA</text>
        <dbReference type="Rhea" id="RHEA:24560"/>
        <dbReference type="ChEBI" id="CHEBI:33384"/>
        <dbReference type="ChEBI" id="CHEBI:57287"/>
        <dbReference type="ChEBI" id="CHEBI:57288"/>
        <dbReference type="ChEBI" id="CHEBI:58340"/>
        <dbReference type="EC" id="2.3.1.30"/>
    </reaction>
</comment>
<gene>
    <name evidence="9" type="ORF">S12H4_08393</name>
</gene>
<dbReference type="InterPro" id="IPR053376">
    <property type="entry name" value="Serine_acetyltransferase"/>
</dbReference>
<dbReference type="FunFam" id="2.160.10.10:FF:000007">
    <property type="entry name" value="Serine acetyltransferase"/>
    <property type="match status" value="1"/>
</dbReference>